<dbReference type="GO" id="GO:0030515">
    <property type="term" value="F:snoRNA binding"/>
    <property type="evidence" value="ECO:0007669"/>
    <property type="project" value="TreeGrafter"/>
</dbReference>
<evidence type="ECO:0000256" key="3">
    <source>
        <dbReference type="ARBA" id="ARBA00022517"/>
    </source>
</evidence>
<dbReference type="InterPro" id="IPR040191">
    <property type="entry name" value="UTP10"/>
</dbReference>
<comment type="function">
    <text evidence="7">Involved in nucleolar processing of pre-18S ribosomal RNA.</text>
</comment>
<dbReference type="GO" id="GO:0032040">
    <property type="term" value="C:small-subunit processome"/>
    <property type="evidence" value="ECO:0007669"/>
    <property type="project" value="TreeGrafter"/>
</dbReference>
<dbReference type="SUPFAM" id="SSF48371">
    <property type="entry name" value="ARM repeat"/>
    <property type="match status" value="1"/>
</dbReference>
<proteinExistence type="inferred from homology"/>
<evidence type="ECO:0000313" key="12">
    <source>
        <dbReference type="WBParaSite" id="HPBE_0001336101-mRNA-1"/>
    </source>
</evidence>
<dbReference type="GO" id="GO:0030686">
    <property type="term" value="C:90S preribosome"/>
    <property type="evidence" value="ECO:0007669"/>
    <property type="project" value="TreeGrafter"/>
</dbReference>
<reference evidence="10 11" key="1">
    <citation type="submission" date="2018-11" db="EMBL/GenBank/DDBJ databases">
        <authorList>
            <consortium name="Pathogen Informatics"/>
        </authorList>
    </citation>
    <scope>NUCLEOTIDE SEQUENCE [LARGE SCALE GENOMIC DNA]</scope>
</reference>
<dbReference type="PANTHER" id="PTHR13457:SF1">
    <property type="entry name" value="HEAT REPEAT-CONTAINING PROTEIN 1"/>
    <property type="match status" value="1"/>
</dbReference>
<dbReference type="InterPro" id="IPR011989">
    <property type="entry name" value="ARM-like"/>
</dbReference>
<evidence type="ECO:0000256" key="1">
    <source>
        <dbReference type="ARBA" id="ARBA00004604"/>
    </source>
</evidence>
<evidence type="ECO:0000256" key="4">
    <source>
        <dbReference type="ARBA" id="ARBA00022552"/>
    </source>
</evidence>
<dbReference type="SMART" id="SM01036">
    <property type="entry name" value="BP28CT"/>
    <property type="match status" value="1"/>
</dbReference>
<dbReference type="GO" id="GO:0045943">
    <property type="term" value="P:positive regulation of transcription by RNA polymerase I"/>
    <property type="evidence" value="ECO:0007669"/>
    <property type="project" value="TreeGrafter"/>
</dbReference>
<evidence type="ECO:0000256" key="2">
    <source>
        <dbReference type="ARBA" id="ARBA00010559"/>
    </source>
</evidence>
<feature type="region of interest" description="Disordered" evidence="8">
    <location>
        <begin position="440"/>
        <end position="489"/>
    </location>
</feature>
<keyword evidence="11" id="KW-1185">Reference proteome</keyword>
<dbReference type="GO" id="GO:0000462">
    <property type="term" value="P:maturation of SSU-rRNA from tricistronic rRNA transcript (SSU-rRNA, 5.8S rRNA, LSU-rRNA)"/>
    <property type="evidence" value="ECO:0007669"/>
    <property type="project" value="TreeGrafter"/>
</dbReference>
<accession>A0A3P8DI47</accession>
<dbReference type="WBParaSite" id="HPBE_0001336101-mRNA-1">
    <property type="protein sequence ID" value="HPBE_0001336101-mRNA-1"/>
    <property type="gene ID" value="HPBE_0001336101"/>
</dbReference>
<name>A0A183FXR1_HELPZ</name>
<dbReference type="Proteomes" id="UP000050761">
    <property type="component" value="Unassembled WGS sequence"/>
</dbReference>
<evidence type="ECO:0000259" key="9">
    <source>
        <dbReference type="SMART" id="SM01036"/>
    </source>
</evidence>
<dbReference type="InterPro" id="IPR012954">
    <property type="entry name" value="BP28_C_dom"/>
</dbReference>
<comment type="similarity">
    <text evidence="2 7">Belongs to the HEATR1/UTP10 family.</text>
</comment>
<evidence type="ECO:0000313" key="10">
    <source>
        <dbReference type="EMBL" id="VDO95862.1"/>
    </source>
</evidence>
<evidence type="ECO:0000256" key="8">
    <source>
        <dbReference type="SAM" id="MobiDB-lite"/>
    </source>
</evidence>
<reference evidence="12" key="2">
    <citation type="submission" date="2019-09" db="UniProtKB">
        <authorList>
            <consortium name="WormBaseParasite"/>
        </authorList>
    </citation>
    <scope>IDENTIFICATION</scope>
</reference>
<accession>A0A183FXR1</accession>
<dbReference type="GO" id="GO:0034455">
    <property type="term" value="C:t-UTP complex"/>
    <property type="evidence" value="ECO:0007669"/>
    <property type="project" value="TreeGrafter"/>
</dbReference>
<dbReference type="EMBL" id="UZAH01027884">
    <property type="protein sequence ID" value="VDO95862.1"/>
    <property type="molecule type" value="Genomic_DNA"/>
</dbReference>
<feature type="compositionally biased region" description="Basic and acidic residues" evidence="8">
    <location>
        <begin position="467"/>
        <end position="478"/>
    </location>
</feature>
<dbReference type="Pfam" id="PF08146">
    <property type="entry name" value="BP28CT"/>
    <property type="match status" value="1"/>
</dbReference>
<organism evidence="11 12">
    <name type="scientific">Heligmosomoides polygyrus</name>
    <name type="common">Parasitic roundworm</name>
    <dbReference type="NCBI Taxonomy" id="6339"/>
    <lineage>
        <taxon>Eukaryota</taxon>
        <taxon>Metazoa</taxon>
        <taxon>Ecdysozoa</taxon>
        <taxon>Nematoda</taxon>
        <taxon>Chromadorea</taxon>
        <taxon>Rhabditida</taxon>
        <taxon>Rhabditina</taxon>
        <taxon>Rhabditomorpha</taxon>
        <taxon>Strongyloidea</taxon>
        <taxon>Heligmosomidae</taxon>
        <taxon>Heligmosomoides</taxon>
    </lineage>
</organism>
<evidence type="ECO:0000256" key="5">
    <source>
        <dbReference type="ARBA" id="ARBA00023242"/>
    </source>
</evidence>
<dbReference type="OrthoDB" id="31183at2759"/>
<sequence length="1521" mass="172009">MTSLSSQLQSLRTATAQHQTVEKRHVSLLFAKKEAEALDRETVYKIGQFLPFGSILANTITLDVGLGCTGLQRLKELDPEFDTNNDLFDESRLHFQRTMITREENAVLNEKIEKLLFQLSPYLQHFACQQVLEWLIFKYQVYAYNAENMILTFLPFHETNIFGRLLSIIEYNFATSKDWAFLEEFGKKEYPVPFSAIVKHTASSTHSLITRITDHLNRGIQIAPLLLLKRPNCRSTLPSFRQASLMVICQLAISVKLTSDVVSSLTKVVLMKFRKGSLECSLSTLIVLCQQQTVESLSNKAVLKTLRSELEVWSTLKTFTERTDLTAVLKPLWSTLFTIASEESYESDHAECIRALMETSAPETLVGKQATIFFNKLLEHPEVPTLHENASFSKHVYSMVARFSDQWMDICTEWTSRDEKVLASVVQHYHLEPLMVVQQQTEVKKKRSRRRSNSIRKSLSEDPSASKPEKKDPVERAQEMASTSEFARRQEFAGDPMKKALEWIKKEKWDKVAWAFDEMASRKSYFADKADDDIETFVLEIILLAITGSKCPIIEKAHAALSEANLRSSFVLELLSRSEPGGPTPKKSRQIKASEIHDKVLKNETKEEYEKRLKFVLELLATRTNPTVDGRLFHTLFDILKDSCDGNDALTLRVVTLLLKMLKYPGRSNLILLIEILSLPTELIGKYKITDADLKMNFVVDIMRATHSHHILRESLRLLTAAVRLSPSSVASHVMSVFTFMGSGLFRKDNELTLGIIEDTIEALFRAVCEEDGKSLPNEMRLRLVSVARILAVSTCDIPAHRRARMAHAITRAFSAAVDIVNFVVRLGGDEQPKSQEGSLDQAVFDRSKYSLPKLRHFRFVVMGLVVRVLSNRKLFEKLGELDDEVLYQAMTPVGKRLMTSSVELDEFIASERAKAVEAEEQQTLRNWIALSGRAETVSEKMRHLMPGGVAARIITDLLEDEKTEWRMREKALQLANSKLIHDGFFFTEGGINVHHLERMAAVLNKWIVKERSSSEEVVLCQNAAFSLKLVAKRLGTHSDVSVLSDTMAKCIDIAADYQTLDECLVGNILLLSGELIRSQNMKATMISAVPLLKTCLSILSDCISGEKISALTCVQRIMDQFAPFISQFLPEILVHYCRLTGRYSESPDDSVPAAVPLPDKSQFMQNPKGSIRHRLDLIRTALLKIEMRVIPEHFAKAVVQLISEEKSLVALFTLLACYFDQKNRVAITQNRNALLANVFLQGLAFRSNERNVENFASIENVERSVFKSLLTMAEVLTENTLRSVMNGLVDWAEQGLKPSATKGERSRLVTVFSFANSFYDSFNTLALPYFGRLVEISSKVLQGCNATIITDSSLLLLHGKKETIDGLEADSLVVHVLDFVNNCARHREFLTQERAEALIEPLTNEVVNSKLCGHEKRCVPHLADALYHIADAHPDVFQEILEKLLLKTRSNRAKIRYRALLVVEAIFDKAGDGIAPHLPMVMPFLSELLEDENRNVEEQCDRVVRLLQSKFGENICEGFM</sequence>
<evidence type="ECO:0000313" key="11">
    <source>
        <dbReference type="Proteomes" id="UP000050761"/>
    </source>
</evidence>
<gene>
    <name evidence="10" type="ORF">HPBE_LOCUS13363</name>
</gene>
<feature type="compositionally biased region" description="Basic residues" evidence="8">
    <location>
        <begin position="444"/>
        <end position="454"/>
    </location>
</feature>
<keyword evidence="3 7" id="KW-0690">Ribosome biogenesis</keyword>
<keyword evidence="6 7" id="KW-0687">Ribonucleoprotein</keyword>
<protein>
    <recommendedName>
        <fullName evidence="7">HEAT repeat-containing protein 1</fullName>
    </recommendedName>
</protein>
<evidence type="ECO:0000256" key="7">
    <source>
        <dbReference type="RuleBase" id="RU367065"/>
    </source>
</evidence>
<dbReference type="InterPro" id="IPR022125">
    <property type="entry name" value="U3snoRNP10_N"/>
</dbReference>
<dbReference type="Pfam" id="PF12397">
    <property type="entry name" value="U3snoRNP10"/>
    <property type="match status" value="1"/>
</dbReference>
<evidence type="ECO:0000256" key="6">
    <source>
        <dbReference type="ARBA" id="ARBA00023274"/>
    </source>
</evidence>
<keyword evidence="4 7" id="KW-0698">rRNA processing</keyword>
<dbReference type="InterPro" id="IPR016024">
    <property type="entry name" value="ARM-type_fold"/>
</dbReference>
<dbReference type="Gene3D" id="1.25.10.10">
    <property type="entry name" value="Leucine-rich Repeat Variant"/>
    <property type="match status" value="1"/>
</dbReference>
<feature type="domain" description="BP28 C-terminal" evidence="9">
    <location>
        <begin position="1225"/>
        <end position="1380"/>
    </location>
</feature>
<keyword evidence="5 7" id="KW-0539">Nucleus</keyword>
<comment type="subcellular location">
    <subcellularLocation>
        <location evidence="1 7">Nucleus</location>
        <location evidence="1 7">Nucleolus</location>
    </subcellularLocation>
</comment>
<dbReference type="PANTHER" id="PTHR13457">
    <property type="entry name" value="BAP28"/>
    <property type="match status" value="1"/>
</dbReference>